<name>A0AAD6UQJ3_9AGAR</name>
<comment type="caution">
    <text evidence="1">The sequence shown here is derived from an EMBL/GenBank/DDBJ whole genome shotgun (WGS) entry which is preliminary data.</text>
</comment>
<organism evidence="1 2">
    <name type="scientific">Mycena pura</name>
    <dbReference type="NCBI Taxonomy" id="153505"/>
    <lineage>
        <taxon>Eukaryota</taxon>
        <taxon>Fungi</taxon>
        <taxon>Dikarya</taxon>
        <taxon>Basidiomycota</taxon>
        <taxon>Agaricomycotina</taxon>
        <taxon>Agaricomycetes</taxon>
        <taxon>Agaricomycetidae</taxon>
        <taxon>Agaricales</taxon>
        <taxon>Marasmiineae</taxon>
        <taxon>Mycenaceae</taxon>
        <taxon>Mycena</taxon>
    </lineage>
</organism>
<proteinExistence type="predicted"/>
<evidence type="ECO:0000313" key="1">
    <source>
        <dbReference type="EMBL" id="KAJ7192645.1"/>
    </source>
</evidence>
<protein>
    <submittedName>
        <fullName evidence="1">Uncharacterized protein</fullName>
    </submittedName>
</protein>
<sequence length="301" mass="33643">MIGRFTTLTVGAPLAYLLGGSRKRKLNGWSLNLGGRRNYPAGGLLQQWCRCGDFSGATHSSGDLRIGLGGSAGRRGRTRAHNCVTTVQQYSTMARGASILGGLWAWVGYAGRTQRATISMDPWFQAHSTRWWRMGLLMEGVRLDVGFGTDGLTWSWAWRWFGAYSWDGPGGPARVWLWHEPVHWCKGVHVMVGVSARWDRWRQRVARMVRGGSRMCGGSRMVDLERTMDRERAVVDFGLAGFGSADLDLDLDSLGWRGFAHHARGAHIPVPYVLYPSSPLVTSTLFLGLWFGRRRLTDWIS</sequence>
<dbReference type="Proteomes" id="UP001219525">
    <property type="component" value="Unassembled WGS sequence"/>
</dbReference>
<dbReference type="EMBL" id="JARJCW010000117">
    <property type="protein sequence ID" value="KAJ7192645.1"/>
    <property type="molecule type" value="Genomic_DNA"/>
</dbReference>
<keyword evidence="2" id="KW-1185">Reference proteome</keyword>
<evidence type="ECO:0000313" key="2">
    <source>
        <dbReference type="Proteomes" id="UP001219525"/>
    </source>
</evidence>
<gene>
    <name evidence="1" type="ORF">GGX14DRAFT_406173</name>
</gene>
<accession>A0AAD6UQJ3</accession>
<reference evidence="1" key="1">
    <citation type="submission" date="2023-03" db="EMBL/GenBank/DDBJ databases">
        <title>Massive genome expansion in bonnet fungi (Mycena s.s.) driven by repeated elements and novel gene families across ecological guilds.</title>
        <authorList>
            <consortium name="Lawrence Berkeley National Laboratory"/>
            <person name="Harder C.B."/>
            <person name="Miyauchi S."/>
            <person name="Viragh M."/>
            <person name="Kuo A."/>
            <person name="Thoen E."/>
            <person name="Andreopoulos B."/>
            <person name="Lu D."/>
            <person name="Skrede I."/>
            <person name="Drula E."/>
            <person name="Henrissat B."/>
            <person name="Morin E."/>
            <person name="Kohler A."/>
            <person name="Barry K."/>
            <person name="LaButti K."/>
            <person name="Morin E."/>
            <person name="Salamov A."/>
            <person name="Lipzen A."/>
            <person name="Mereny Z."/>
            <person name="Hegedus B."/>
            <person name="Baldrian P."/>
            <person name="Stursova M."/>
            <person name="Weitz H."/>
            <person name="Taylor A."/>
            <person name="Grigoriev I.V."/>
            <person name="Nagy L.G."/>
            <person name="Martin F."/>
            <person name="Kauserud H."/>
        </authorList>
    </citation>
    <scope>NUCLEOTIDE SEQUENCE</scope>
    <source>
        <strain evidence="1">9144</strain>
    </source>
</reference>
<dbReference type="AlphaFoldDB" id="A0AAD6UQJ3"/>